<keyword evidence="2" id="KW-0732">Signal</keyword>
<feature type="region of interest" description="Disordered" evidence="1">
    <location>
        <begin position="29"/>
        <end position="51"/>
    </location>
</feature>
<evidence type="ECO:0000259" key="3">
    <source>
        <dbReference type="PROSITE" id="PS50835"/>
    </source>
</evidence>
<protein>
    <recommendedName>
        <fullName evidence="3">Ig-like domain-containing protein</fullName>
    </recommendedName>
</protein>
<feature type="signal peptide" evidence="2">
    <location>
        <begin position="1"/>
        <end position="27"/>
    </location>
</feature>
<dbReference type="Gene3D" id="2.60.40.10">
    <property type="entry name" value="Immunoglobulins"/>
    <property type="match status" value="1"/>
</dbReference>
<proteinExistence type="predicted"/>
<evidence type="ECO:0000313" key="5">
    <source>
        <dbReference type="Proteomes" id="UP000762676"/>
    </source>
</evidence>
<evidence type="ECO:0000256" key="1">
    <source>
        <dbReference type="SAM" id="MobiDB-lite"/>
    </source>
</evidence>
<dbReference type="Proteomes" id="UP000762676">
    <property type="component" value="Unassembled WGS sequence"/>
</dbReference>
<dbReference type="AlphaFoldDB" id="A0AAV4I2N2"/>
<dbReference type="EMBL" id="BMAT01009349">
    <property type="protein sequence ID" value="GFS04698.1"/>
    <property type="molecule type" value="Genomic_DNA"/>
</dbReference>
<dbReference type="InterPro" id="IPR013783">
    <property type="entry name" value="Ig-like_fold"/>
</dbReference>
<dbReference type="InterPro" id="IPR036179">
    <property type="entry name" value="Ig-like_dom_sf"/>
</dbReference>
<organism evidence="4 5">
    <name type="scientific">Elysia marginata</name>
    <dbReference type="NCBI Taxonomy" id="1093978"/>
    <lineage>
        <taxon>Eukaryota</taxon>
        <taxon>Metazoa</taxon>
        <taxon>Spiralia</taxon>
        <taxon>Lophotrochozoa</taxon>
        <taxon>Mollusca</taxon>
        <taxon>Gastropoda</taxon>
        <taxon>Heterobranchia</taxon>
        <taxon>Euthyneura</taxon>
        <taxon>Panpulmonata</taxon>
        <taxon>Sacoglossa</taxon>
        <taxon>Placobranchoidea</taxon>
        <taxon>Plakobranchidae</taxon>
        <taxon>Elysia</taxon>
    </lineage>
</organism>
<feature type="chain" id="PRO_5043506564" description="Ig-like domain-containing protein" evidence="2">
    <location>
        <begin position="28"/>
        <end position="99"/>
    </location>
</feature>
<dbReference type="SUPFAM" id="SSF48726">
    <property type="entry name" value="Immunoglobulin"/>
    <property type="match status" value="1"/>
</dbReference>
<feature type="domain" description="Ig-like" evidence="3">
    <location>
        <begin position="42"/>
        <end position="99"/>
    </location>
</feature>
<keyword evidence="5" id="KW-1185">Reference proteome</keyword>
<dbReference type="PROSITE" id="PS50835">
    <property type="entry name" value="IG_LIKE"/>
    <property type="match status" value="1"/>
</dbReference>
<reference evidence="4 5" key="1">
    <citation type="journal article" date="2021" name="Elife">
        <title>Chloroplast acquisition without the gene transfer in kleptoplastic sea slugs, Plakobranchus ocellatus.</title>
        <authorList>
            <person name="Maeda T."/>
            <person name="Takahashi S."/>
            <person name="Yoshida T."/>
            <person name="Shimamura S."/>
            <person name="Takaki Y."/>
            <person name="Nagai Y."/>
            <person name="Toyoda A."/>
            <person name="Suzuki Y."/>
            <person name="Arimoto A."/>
            <person name="Ishii H."/>
            <person name="Satoh N."/>
            <person name="Nishiyama T."/>
            <person name="Hasebe M."/>
            <person name="Maruyama T."/>
            <person name="Minagawa J."/>
            <person name="Obokata J."/>
            <person name="Shigenobu S."/>
        </authorList>
    </citation>
    <scope>NUCLEOTIDE SEQUENCE [LARGE SCALE GENOMIC DNA]</scope>
</reference>
<dbReference type="InterPro" id="IPR007110">
    <property type="entry name" value="Ig-like_dom"/>
</dbReference>
<sequence length="99" mass="10811">MLCILGRGWKSSLLLTILASAFVVTAGEKGQKNTSKASPVAPRIRNATAKPPKGAKLNNKLVLKCRVNVKSMPAPTFTWYKEGVEIKTGNGRVVRDFRK</sequence>
<name>A0AAV4I2N2_9GAST</name>
<accession>A0AAV4I2N2</accession>
<comment type="caution">
    <text evidence="4">The sequence shown here is derived from an EMBL/GenBank/DDBJ whole genome shotgun (WGS) entry which is preliminary data.</text>
</comment>
<gene>
    <name evidence="4" type="ORF">ElyMa_004663300</name>
</gene>
<evidence type="ECO:0000313" key="4">
    <source>
        <dbReference type="EMBL" id="GFS04698.1"/>
    </source>
</evidence>
<evidence type="ECO:0000256" key="2">
    <source>
        <dbReference type="SAM" id="SignalP"/>
    </source>
</evidence>